<evidence type="ECO:0000313" key="3">
    <source>
        <dbReference type="EMBL" id="GHF06389.1"/>
    </source>
</evidence>
<gene>
    <name evidence="3" type="ORF">GCM10014715_73020</name>
</gene>
<keyword evidence="2" id="KW-1133">Transmembrane helix</keyword>
<feature type="transmembrane region" description="Helical" evidence="2">
    <location>
        <begin position="46"/>
        <end position="65"/>
    </location>
</feature>
<dbReference type="RefSeq" id="WP_159007135.1">
    <property type="nucleotide sequence ID" value="NZ_BNBC01000050.1"/>
</dbReference>
<keyword evidence="4" id="KW-1185">Reference proteome</keyword>
<organism evidence="3 4">
    <name type="scientific">Streptomyces spiralis</name>
    <dbReference type="NCBI Taxonomy" id="66376"/>
    <lineage>
        <taxon>Bacteria</taxon>
        <taxon>Bacillati</taxon>
        <taxon>Actinomycetota</taxon>
        <taxon>Actinomycetes</taxon>
        <taxon>Kitasatosporales</taxon>
        <taxon>Streptomycetaceae</taxon>
        <taxon>Streptomyces</taxon>
    </lineage>
</organism>
<sequence length="86" mass="9465">MNVNFERELARIEKRLVAEDPLLAEKLATFEQITAPRPRAERRHHVFLLAALVFALLALTSALAAGTSTDHPRESQVVTEYPAGAG</sequence>
<comment type="caution">
    <text evidence="3">The sequence shown here is derived from an EMBL/GenBank/DDBJ whole genome shotgun (WGS) entry which is preliminary data.</text>
</comment>
<reference evidence="3" key="2">
    <citation type="submission" date="2020-09" db="EMBL/GenBank/DDBJ databases">
        <authorList>
            <person name="Sun Q."/>
            <person name="Ohkuma M."/>
        </authorList>
    </citation>
    <scope>NUCLEOTIDE SEQUENCE</scope>
    <source>
        <strain evidence="3">JCM 3302</strain>
    </source>
</reference>
<evidence type="ECO:0008006" key="5">
    <source>
        <dbReference type="Google" id="ProtNLM"/>
    </source>
</evidence>
<reference evidence="3" key="1">
    <citation type="journal article" date="2014" name="Int. J. Syst. Evol. Microbiol.">
        <title>Complete genome sequence of Corynebacterium casei LMG S-19264T (=DSM 44701T), isolated from a smear-ripened cheese.</title>
        <authorList>
            <consortium name="US DOE Joint Genome Institute (JGI-PGF)"/>
            <person name="Walter F."/>
            <person name="Albersmeier A."/>
            <person name="Kalinowski J."/>
            <person name="Ruckert C."/>
        </authorList>
    </citation>
    <scope>NUCLEOTIDE SEQUENCE</scope>
    <source>
        <strain evidence="3">JCM 3302</strain>
    </source>
</reference>
<evidence type="ECO:0000256" key="1">
    <source>
        <dbReference type="SAM" id="MobiDB-lite"/>
    </source>
</evidence>
<dbReference type="Proteomes" id="UP000641386">
    <property type="component" value="Unassembled WGS sequence"/>
</dbReference>
<feature type="region of interest" description="Disordered" evidence="1">
    <location>
        <begin position="65"/>
        <end position="86"/>
    </location>
</feature>
<protein>
    <recommendedName>
        <fullName evidence="5">DUF3040 domain-containing protein</fullName>
    </recommendedName>
</protein>
<keyword evidence="2" id="KW-0812">Transmembrane</keyword>
<name>A0A919AFZ3_9ACTN</name>
<evidence type="ECO:0000313" key="4">
    <source>
        <dbReference type="Proteomes" id="UP000641386"/>
    </source>
</evidence>
<keyword evidence="2" id="KW-0472">Membrane</keyword>
<accession>A0A919AFZ3</accession>
<dbReference type="EMBL" id="BNBC01000050">
    <property type="protein sequence ID" value="GHF06389.1"/>
    <property type="molecule type" value="Genomic_DNA"/>
</dbReference>
<dbReference type="AlphaFoldDB" id="A0A919AFZ3"/>
<evidence type="ECO:0000256" key="2">
    <source>
        <dbReference type="SAM" id="Phobius"/>
    </source>
</evidence>
<dbReference type="InterPro" id="IPR021401">
    <property type="entry name" value="DUF3040"/>
</dbReference>
<dbReference type="Pfam" id="PF11239">
    <property type="entry name" value="DUF3040"/>
    <property type="match status" value="1"/>
</dbReference>
<proteinExistence type="predicted"/>